<dbReference type="AlphaFoldDB" id="A0A127FCR5"/>
<evidence type="ECO:0000313" key="3">
    <source>
        <dbReference type="Proteomes" id="UP000070250"/>
    </source>
</evidence>
<gene>
    <name evidence="2" type="ORF">ACG33_09720</name>
</gene>
<keyword evidence="3" id="KW-1185">Reference proteome</keyword>
<evidence type="ECO:0000256" key="1">
    <source>
        <dbReference type="SAM" id="MobiDB-lite"/>
    </source>
</evidence>
<dbReference type="KEGG" id="sdf:ACG33_09720"/>
<dbReference type="Proteomes" id="UP000070250">
    <property type="component" value="Chromosome"/>
</dbReference>
<organism evidence="2 3">
    <name type="scientific">Steroidobacter denitrificans</name>
    <dbReference type="NCBI Taxonomy" id="465721"/>
    <lineage>
        <taxon>Bacteria</taxon>
        <taxon>Pseudomonadati</taxon>
        <taxon>Pseudomonadota</taxon>
        <taxon>Gammaproteobacteria</taxon>
        <taxon>Steroidobacterales</taxon>
        <taxon>Steroidobacteraceae</taxon>
        <taxon>Steroidobacter</taxon>
    </lineage>
</organism>
<reference evidence="2 3" key="1">
    <citation type="submission" date="2015-06" db="EMBL/GenBank/DDBJ databases">
        <title>A Comprehensive Approach to Explore the Metabolic and Phylogenetic Diversity of Bacterial Steroid Degradation in the Environment: Testosterone as an Example.</title>
        <authorList>
            <person name="Yang F.-C."/>
            <person name="Chen Y.-L."/>
            <person name="Yu C.-P."/>
            <person name="Tang S.-L."/>
            <person name="Wang P.-H."/>
            <person name="Ismail W."/>
            <person name="Wang C.-H."/>
            <person name="Yang C.-Y."/>
            <person name="Chiang Y.-R."/>
        </authorList>
    </citation>
    <scope>NUCLEOTIDE SEQUENCE [LARGE SCALE GENOMIC DNA]</scope>
    <source>
        <strain evidence="2 3">DSM 18526</strain>
    </source>
</reference>
<feature type="region of interest" description="Disordered" evidence="1">
    <location>
        <begin position="1"/>
        <end position="21"/>
    </location>
</feature>
<name>A0A127FCR5_STEDE</name>
<proteinExistence type="predicted"/>
<dbReference type="EMBL" id="CP011971">
    <property type="protein sequence ID" value="AMN47369.1"/>
    <property type="molecule type" value="Genomic_DNA"/>
</dbReference>
<protein>
    <submittedName>
        <fullName evidence="2">Uncharacterized protein</fullName>
    </submittedName>
</protein>
<accession>A0A127FCR5</accession>
<sequence>MSSSAGSAVGKGIGSRGEGTIDQIAPSGLLILRENGTVVRRAAARLPVPGEGIGARCVKIHYGASAA</sequence>
<evidence type="ECO:0000313" key="2">
    <source>
        <dbReference type="EMBL" id="AMN47369.1"/>
    </source>
</evidence>